<name>A0AAX6DVY8_IRIPA</name>
<organism evidence="2 3">
    <name type="scientific">Iris pallida</name>
    <name type="common">Sweet iris</name>
    <dbReference type="NCBI Taxonomy" id="29817"/>
    <lineage>
        <taxon>Eukaryota</taxon>
        <taxon>Viridiplantae</taxon>
        <taxon>Streptophyta</taxon>
        <taxon>Embryophyta</taxon>
        <taxon>Tracheophyta</taxon>
        <taxon>Spermatophyta</taxon>
        <taxon>Magnoliopsida</taxon>
        <taxon>Liliopsida</taxon>
        <taxon>Asparagales</taxon>
        <taxon>Iridaceae</taxon>
        <taxon>Iridoideae</taxon>
        <taxon>Irideae</taxon>
        <taxon>Iris</taxon>
    </lineage>
</organism>
<reference evidence="2" key="1">
    <citation type="journal article" date="2023" name="GigaByte">
        <title>Genome assembly of the bearded iris, Iris pallida Lam.</title>
        <authorList>
            <person name="Bruccoleri R.E."/>
            <person name="Oakeley E.J."/>
            <person name="Faust A.M.E."/>
            <person name="Altorfer M."/>
            <person name="Dessus-Babus S."/>
            <person name="Burckhardt D."/>
            <person name="Oertli M."/>
            <person name="Naumann U."/>
            <person name="Petersen F."/>
            <person name="Wong J."/>
        </authorList>
    </citation>
    <scope>NUCLEOTIDE SEQUENCE</scope>
    <source>
        <strain evidence="2">GSM-AAB239-AS_SAM_17_03QT</strain>
    </source>
</reference>
<comment type="caution">
    <text evidence="2">The sequence shown here is derived from an EMBL/GenBank/DDBJ whole genome shotgun (WGS) entry which is preliminary data.</text>
</comment>
<feature type="region of interest" description="Disordered" evidence="1">
    <location>
        <begin position="1"/>
        <end position="44"/>
    </location>
</feature>
<proteinExistence type="predicted"/>
<dbReference type="Proteomes" id="UP001140949">
    <property type="component" value="Unassembled WGS sequence"/>
</dbReference>
<accession>A0AAX6DVY8</accession>
<keyword evidence="3" id="KW-1185">Reference proteome</keyword>
<dbReference type="AlphaFoldDB" id="A0AAX6DVY8"/>
<gene>
    <name evidence="2" type="ORF">M6B38_223445</name>
</gene>
<sequence length="160" mass="17557">MATCSRGARSLLTSSSSPSPMNPPANQGQGHHHQQTSQPPIHHSKQTHVIACVHVSTTITEITMSGPVYPCPIHLIPPCYSLQSIFSVVRQTKHPNQHQPRLTATIPCRQSRYHHPESAASLGATLHRDAFLEMPLLRVPNDFAESCAPCAVVSTYRSLR</sequence>
<evidence type="ECO:0000313" key="3">
    <source>
        <dbReference type="Proteomes" id="UP001140949"/>
    </source>
</evidence>
<dbReference type="EMBL" id="JANAVB010041620">
    <property type="protein sequence ID" value="KAJ6795849.1"/>
    <property type="molecule type" value="Genomic_DNA"/>
</dbReference>
<evidence type="ECO:0000256" key="1">
    <source>
        <dbReference type="SAM" id="MobiDB-lite"/>
    </source>
</evidence>
<evidence type="ECO:0000313" key="2">
    <source>
        <dbReference type="EMBL" id="KAJ6795849.1"/>
    </source>
</evidence>
<protein>
    <submittedName>
        <fullName evidence="2">Uncharacterized protein</fullName>
    </submittedName>
</protein>
<reference evidence="2" key="2">
    <citation type="submission" date="2023-04" db="EMBL/GenBank/DDBJ databases">
        <authorList>
            <person name="Bruccoleri R.E."/>
            <person name="Oakeley E.J."/>
            <person name="Faust A.-M."/>
            <person name="Dessus-Babus S."/>
            <person name="Altorfer M."/>
            <person name="Burckhardt D."/>
            <person name="Oertli M."/>
            <person name="Naumann U."/>
            <person name="Petersen F."/>
            <person name="Wong J."/>
        </authorList>
    </citation>
    <scope>NUCLEOTIDE SEQUENCE</scope>
    <source>
        <strain evidence="2">GSM-AAB239-AS_SAM_17_03QT</strain>
        <tissue evidence="2">Leaf</tissue>
    </source>
</reference>